<feature type="compositionally biased region" description="Pro residues" evidence="1">
    <location>
        <begin position="172"/>
        <end position="181"/>
    </location>
</feature>
<name>A0AAV7UAY2_PLEWA</name>
<gene>
    <name evidence="2" type="ORF">NDU88_002372</name>
</gene>
<dbReference type="AlphaFoldDB" id="A0AAV7UAY2"/>
<keyword evidence="3" id="KW-1185">Reference proteome</keyword>
<sequence length="228" mass="23699">MPPASTLGPSLITLPGSFLSDQDRAYTSTAARPSPHAGHSPTPQRFVRCCSLSLVHAQWPHSGVDGAPCESRGAAGPIRFSSAPPGPVISHSNRAWETRAVSASLTPIGLCPLGRGPSRAPSPRQVPRGSTPRLTGPGAAAVARGPPTLFPERPATSRKAAASRKRRGHKPPLAPGGPPPSLAHLGPRQRLGRASNPSAIQRSCSDEEWPGLARSTGFLPPAPPELRN</sequence>
<proteinExistence type="predicted"/>
<comment type="caution">
    <text evidence="2">The sequence shown here is derived from an EMBL/GenBank/DDBJ whole genome shotgun (WGS) entry which is preliminary data.</text>
</comment>
<feature type="compositionally biased region" description="Basic residues" evidence="1">
    <location>
        <begin position="161"/>
        <end position="170"/>
    </location>
</feature>
<accession>A0AAV7UAY2</accession>
<organism evidence="2 3">
    <name type="scientific">Pleurodeles waltl</name>
    <name type="common">Iberian ribbed newt</name>
    <dbReference type="NCBI Taxonomy" id="8319"/>
    <lineage>
        <taxon>Eukaryota</taxon>
        <taxon>Metazoa</taxon>
        <taxon>Chordata</taxon>
        <taxon>Craniata</taxon>
        <taxon>Vertebrata</taxon>
        <taxon>Euteleostomi</taxon>
        <taxon>Amphibia</taxon>
        <taxon>Batrachia</taxon>
        <taxon>Caudata</taxon>
        <taxon>Salamandroidea</taxon>
        <taxon>Salamandridae</taxon>
        <taxon>Pleurodelinae</taxon>
        <taxon>Pleurodeles</taxon>
    </lineage>
</organism>
<evidence type="ECO:0000313" key="2">
    <source>
        <dbReference type="EMBL" id="KAJ1185580.1"/>
    </source>
</evidence>
<protein>
    <submittedName>
        <fullName evidence="2">Uncharacterized protein</fullName>
    </submittedName>
</protein>
<dbReference type="EMBL" id="JANPWB010000005">
    <property type="protein sequence ID" value="KAJ1185580.1"/>
    <property type="molecule type" value="Genomic_DNA"/>
</dbReference>
<evidence type="ECO:0000313" key="3">
    <source>
        <dbReference type="Proteomes" id="UP001066276"/>
    </source>
</evidence>
<feature type="compositionally biased region" description="Low complexity" evidence="1">
    <location>
        <begin position="136"/>
        <end position="147"/>
    </location>
</feature>
<reference evidence="2" key="1">
    <citation type="journal article" date="2022" name="bioRxiv">
        <title>Sequencing and chromosome-scale assembly of the giantPleurodeles waltlgenome.</title>
        <authorList>
            <person name="Brown T."/>
            <person name="Elewa A."/>
            <person name="Iarovenko S."/>
            <person name="Subramanian E."/>
            <person name="Araus A.J."/>
            <person name="Petzold A."/>
            <person name="Susuki M."/>
            <person name="Suzuki K.-i.T."/>
            <person name="Hayashi T."/>
            <person name="Toyoda A."/>
            <person name="Oliveira C."/>
            <person name="Osipova E."/>
            <person name="Leigh N.D."/>
            <person name="Simon A."/>
            <person name="Yun M.H."/>
        </authorList>
    </citation>
    <scope>NUCLEOTIDE SEQUENCE</scope>
    <source>
        <strain evidence="2">20211129_DDA</strain>
        <tissue evidence="2">Liver</tissue>
    </source>
</reference>
<dbReference type="Proteomes" id="UP001066276">
    <property type="component" value="Chromosome 3_1"/>
</dbReference>
<feature type="region of interest" description="Disordered" evidence="1">
    <location>
        <begin position="109"/>
        <end position="228"/>
    </location>
</feature>
<evidence type="ECO:0000256" key="1">
    <source>
        <dbReference type="SAM" id="MobiDB-lite"/>
    </source>
</evidence>